<keyword evidence="1" id="KW-1133">Transmembrane helix</keyword>
<dbReference type="Proteomes" id="UP000274199">
    <property type="component" value="Segment"/>
</dbReference>
<evidence type="ECO:0000313" key="2">
    <source>
        <dbReference type="EMBL" id="AYP68139.1"/>
    </source>
</evidence>
<proteinExistence type="predicted"/>
<reference evidence="2 3" key="1">
    <citation type="submission" date="2018-09" db="EMBL/GenBank/DDBJ databases">
        <title>Comparative Genomic Analysis of Eight Novel Haloalkaliphilic Bacteriophages from Lake Elmenteita, Kenya.</title>
        <authorList>
            <person name="Akhwale J.K."/>
        </authorList>
    </citation>
    <scope>NUCLEOTIDE SEQUENCE [LARGE SCALE GENOMIC DNA]</scope>
</reference>
<accession>A0A3G3BV77</accession>
<keyword evidence="3" id="KW-1185">Reference proteome</keyword>
<gene>
    <name evidence="2" type="ORF">vBBcoS136_00007</name>
</gene>
<evidence type="ECO:0000256" key="1">
    <source>
        <dbReference type="SAM" id="Phobius"/>
    </source>
</evidence>
<evidence type="ECO:0000313" key="3">
    <source>
        <dbReference type="Proteomes" id="UP000274199"/>
    </source>
</evidence>
<keyword evidence="1" id="KW-0812">Transmembrane</keyword>
<feature type="transmembrane region" description="Helical" evidence="1">
    <location>
        <begin position="34"/>
        <end position="51"/>
    </location>
</feature>
<keyword evidence="1" id="KW-0472">Membrane</keyword>
<dbReference type="EMBL" id="MH884508">
    <property type="protein sequence ID" value="AYP68139.1"/>
    <property type="molecule type" value="Genomic_DNA"/>
</dbReference>
<protein>
    <submittedName>
        <fullName evidence="2">Uncharacterized protein</fullName>
    </submittedName>
</protein>
<feature type="transmembrane region" description="Helical" evidence="1">
    <location>
        <begin position="10"/>
        <end position="28"/>
    </location>
</feature>
<name>A0A3G3BV77_9CAUD</name>
<organism evidence="2 3">
    <name type="scientific">Bacillus phage vB_BcoS-136</name>
    <dbReference type="NCBI Taxonomy" id="2419619"/>
    <lineage>
        <taxon>Viruses</taxon>
        <taxon>Duplodnaviria</taxon>
        <taxon>Heunggongvirae</taxon>
        <taxon>Uroviricota</taxon>
        <taxon>Caudoviricetes</taxon>
        <taxon>Heleneionescovirinae</taxon>
        <taxon>Kenyattavirus</taxon>
        <taxon>Kenyattavirus kv136</taxon>
    </lineage>
</organism>
<sequence length="57" mass="6821">MIKFLKNSRFFFYGIIASIFITMFLNALVGNHPYLMFAIMGLLIFPLIFMFDRKMFE</sequence>